<evidence type="ECO:0000313" key="2">
    <source>
        <dbReference type="Proteomes" id="UP000430120"/>
    </source>
</evidence>
<comment type="caution">
    <text evidence="1">The sequence shown here is derived from an EMBL/GenBank/DDBJ whole genome shotgun (WGS) entry which is preliminary data.</text>
</comment>
<evidence type="ECO:0000313" key="1">
    <source>
        <dbReference type="EMBL" id="KAB0572859.1"/>
    </source>
</evidence>
<dbReference type="RefSeq" id="WP_151125978.1">
    <property type="nucleotide sequence ID" value="NZ_CP088081.1"/>
</dbReference>
<organism evidence="1 2">
    <name type="scientific">Ideonella dechloratans</name>
    <dbReference type="NCBI Taxonomy" id="36863"/>
    <lineage>
        <taxon>Bacteria</taxon>
        <taxon>Pseudomonadati</taxon>
        <taxon>Pseudomonadota</taxon>
        <taxon>Betaproteobacteria</taxon>
        <taxon>Burkholderiales</taxon>
        <taxon>Sphaerotilaceae</taxon>
        <taxon>Ideonella</taxon>
    </lineage>
</organism>
<dbReference type="EMBL" id="VZPB01000094">
    <property type="protein sequence ID" value="KAB0572859.1"/>
    <property type="molecule type" value="Genomic_DNA"/>
</dbReference>
<sequence>MSDGTLPCSYLLRVSFDADQLGNQLVWAITDAQPDEPNAFQRTGWAAGGLQFLQGDTLGFEVVGYGDPATFAGFAITDATLITLPAPCLRPLFSPSPFDCDQATFDLDDFKPTSCTVAQNLKICTAISPEILPVVEAQGIWKFSFVVTVQISRVDGSMETRVFSFDPMIAVGKDWP</sequence>
<accession>A0A643F749</accession>
<name>A0A643F749_IDEDE</name>
<gene>
    <name evidence="1" type="ORF">F7Q92_20790</name>
</gene>
<dbReference type="Proteomes" id="UP000430120">
    <property type="component" value="Unassembled WGS sequence"/>
</dbReference>
<evidence type="ECO:0008006" key="3">
    <source>
        <dbReference type="Google" id="ProtNLM"/>
    </source>
</evidence>
<keyword evidence="2" id="KW-1185">Reference proteome</keyword>
<dbReference type="AlphaFoldDB" id="A0A643F749"/>
<dbReference type="OrthoDB" id="8701971at2"/>
<protein>
    <recommendedName>
        <fullName evidence="3">Inclusion body protein</fullName>
    </recommendedName>
</protein>
<proteinExistence type="predicted"/>
<reference evidence="1 2" key="1">
    <citation type="submission" date="2019-09" db="EMBL/GenBank/DDBJ databases">
        <title>Draft genome sequences of 48 bacterial type strains from the CCUG.</title>
        <authorList>
            <person name="Tunovic T."/>
            <person name="Pineiro-Iglesias B."/>
            <person name="Unosson C."/>
            <person name="Inganas E."/>
            <person name="Ohlen M."/>
            <person name="Cardew S."/>
            <person name="Jensie-Markopoulos S."/>
            <person name="Salva-Serra F."/>
            <person name="Jaen-Luchoro D."/>
            <person name="Karlsson R."/>
            <person name="Svensson-Stadler L."/>
            <person name="Chun J."/>
            <person name="Moore E."/>
        </authorList>
    </citation>
    <scope>NUCLEOTIDE SEQUENCE [LARGE SCALE GENOMIC DNA]</scope>
    <source>
        <strain evidence="1 2">CCUG 30977</strain>
    </source>
</reference>